<keyword evidence="3" id="KW-1185">Reference proteome</keyword>
<dbReference type="Proteomes" id="UP000822688">
    <property type="component" value="Chromosome 5"/>
</dbReference>
<protein>
    <recommendedName>
        <fullName evidence="4">Secreted protein</fullName>
    </recommendedName>
</protein>
<dbReference type="EMBL" id="CM026425">
    <property type="protein sequence ID" value="KAG0577357.1"/>
    <property type="molecule type" value="Genomic_DNA"/>
</dbReference>
<dbReference type="AlphaFoldDB" id="A0A8T0I2W4"/>
<evidence type="ECO:0000313" key="2">
    <source>
        <dbReference type="EMBL" id="KAG0577357.1"/>
    </source>
</evidence>
<sequence length="63" mass="7163">MCFCLETALLLLTRAAVARTHPPTYFVRILHLHGTTRMWFSGLVRLGRHLASITYNSHAVIAR</sequence>
<reference evidence="2" key="1">
    <citation type="submission" date="2020-06" db="EMBL/GenBank/DDBJ databases">
        <title>WGS assembly of Ceratodon purpureus strain R40.</title>
        <authorList>
            <person name="Carey S.B."/>
            <person name="Jenkins J."/>
            <person name="Shu S."/>
            <person name="Lovell J.T."/>
            <person name="Sreedasyam A."/>
            <person name="Maumus F."/>
            <person name="Tiley G.P."/>
            <person name="Fernandez-Pozo N."/>
            <person name="Barry K."/>
            <person name="Chen C."/>
            <person name="Wang M."/>
            <person name="Lipzen A."/>
            <person name="Daum C."/>
            <person name="Saski C.A."/>
            <person name="Payton A.C."/>
            <person name="Mcbreen J.C."/>
            <person name="Conrad R.E."/>
            <person name="Kollar L.M."/>
            <person name="Olsson S."/>
            <person name="Huttunen S."/>
            <person name="Landis J.B."/>
            <person name="Wickett N.J."/>
            <person name="Johnson M.G."/>
            <person name="Rensing S.A."/>
            <person name="Grimwood J."/>
            <person name="Schmutz J."/>
            <person name="Mcdaniel S.F."/>
        </authorList>
    </citation>
    <scope>NUCLEOTIDE SEQUENCE</scope>
    <source>
        <strain evidence="2">R40</strain>
    </source>
</reference>
<proteinExistence type="predicted"/>
<evidence type="ECO:0008006" key="4">
    <source>
        <dbReference type="Google" id="ProtNLM"/>
    </source>
</evidence>
<accession>A0A8T0I2W4</accession>
<keyword evidence="1" id="KW-0732">Signal</keyword>
<evidence type="ECO:0000313" key="3">
    <source>
        <dbReference type="Proteomes" id="UP000822688"/>
    </source>
</evidence>
<evidence type="ECO:0000256" key="1">
    <source>
        <dbReference type="SAM" id="SignalP"/>
    </source>
</evidence>
<organism evidence="2 3">
    <name type="scientific">Ceratodon purpureus</name>
    <name type="common">Fire moss</name>
    <name type="synonym">Dicranum purpureum</name>
    <dbReference type="NCBI Taxonomy" id="3225"/>
    <lineage>
        <taxon>Eukaryota</taxon>
        <taxon>Viridiplantae</taxon>
        <taxon>Streptophyta</taxon>
        <taxon>Embryophyta</taxon>
        <taxon>Bryophyta</taxon>
        <taxon>Bryophytina</taxon>
        <taxon>Bryopsida</taxon>
        <taxon>Dicranidae</taxon>
        <taxon>Pseudoditrichales</taxon>
        <taxon>Ditrichaceae</taxon>
        <taxon>Ceratodon</taxon>
    </lineage>
</organism>
<comment type="caution">
    <text evidence="2">The sequence shown here is derived from an EMBL/GenBank/DDBJ whole genome shotgun (WGS) entry which is preliminary data.</text>
</comment>
<gene>
    <name evidence="2" type="ORF">KC19_5G150600</name>
</gene>
<name>A0A8T0I2W4_CERPU</name>
<feature type="signal peptide" evidence="1">
    <location>
        <begin position="1"/>
        <end position="18"/>
    </location>
</feature>
<feature type="chain" id="PRO_5035788588" description="Secreted protein" evidence="1">
    <location>
        <begin position="19"/>
        <end position="63"/>
    </location>
</feature>